<organism evidence="4 5">
    <name type="scientific">Jezberella montanilacus</name>
    <dbReference type="NCBI Taxonomy" id="323426"/>
    <lineage>
        <taxon>Bacteria</taxon>
        <taxon>Pseudomonadati</taxon>
        <taxon>Pseudomonadota</taxon>
        <taxon>Betaproteobacteria</taxon>
        <taxon>Burkholderiales</taxon>
        <taxon>Alcaligenaceae</taxon>
        <taxon>Jezberella</taxon>
    </lineage>
</organism>
<feature type="binding site" evidence="2">
    <location>
        <position position="43"/>
    </location>
    <ligand>
        <name>Mg(2+)</name>
        <dbReference type="ChEBI" id="CHEBI:18420"/>
        <label>1</label>
    </ligand>
</feature>
<comment type="function">
    <text evidence="2">Catalyzes the ATP-dependent phosphorylation of thiamine-monophosphate (TMP) to form thiamine-pyrophosphate (TPP), the active form of vitamin B1.</text>
</comment>
<feature type="binding site" evidence="2">
    <location>
        <position position="209"/>
    </location>
    <ligand>
        <name>Mg(2+)</name>
        <dbReference type="ChEBI" id="CHEBI:18420"/>
        <label>3</label>
    </ligand>
</feature>
<evidence type="ECO:0000313" key="4">
    <source>
        <dbReference type="EMBL" id="PRY97921.1"/>
    </source>
</evidence>
<dbReference type="InterPro" id="IPR036676">
    <property type="entry name" value="PurM-like_C_sf"/>
</dbReference>
<keyword evidence="2" id="KW-0547">Nucleotide-binding</keyword>
<proteinExistence type="inferred from homology"/>
<keyword evidence="2" id="KW-0479">Metal-binding</keyword>
<gene>
    <name evidence="2" type="primary">thiL</name>
    <name evidence="4" type="ORF">BCM14_1634</name>
</gene>
<keyword evidence="2 4" id="KW-0418">Kinase</keyword>
<evidence type="ECO:0000256" key="2">
    <source>
        <dbReference type="HAMAP-Rule" id="MF_02128"/>
    </source>
</evidence>
<dbReference type="Gene3D" id="3.90.650.10">
    <property type="entry name" value="PurM-like C-terminal domain"/>
    <property type="match status" value="1"/>
</dbReference>
<feature type="binding site" evidence="2">
    <location>
        <begin position="117"/>
        <end position="118"/>
    </location>
    <ligand>
        <name>ATP</name>
        <dbReference type="ChEBI" id="CHEBI:30616"/>
    </ligand>
</feature>
<keyword evidence="5" id="KW-1185">Reference proteome</keyword>
<dbReference type="EMBL" id="PVTV01000013">
    <property type="protein sequence ID" value="PRY97921.1"/>
    <property type="molecule type" value="Genomic_DNA"/>
</dbReference>
<reference evidence="4 5" key="1">
    <citation type="submission" date="2018-03" db="EMBL/GenBank/DDBJ databases">
        <title>Genomic Encyclopedia of Type Strains, Phase III (KMG-III): the genomes of soil and plant-associated and newly described type strains.</title>
        <authorList>
            <person name="Whitman W."/>
        </authorList>
    </citation>
    <scope>NUCLEOTIDE SEQUENCE [LARGE SCALE GENOMIC DNA]</scope>
    <source>
        <strain evidence="4 5">MWH-P2sevCIIIb</strain>
    </source>
</reference>
<keyword evidence="2" id="KW-0067">ATP-binding</keyword>
<comment type="pathway">
    <text evidence="2">Cofactor biosynthesis; thiamine diphosphate biosynthesis; thiamine diphosphate from thiamine phosphate: step 1/1.</text>
</comment>
<evidence type="ECO:0000256" key="1">
    <source>
        <dbReference type="ARBA" id="ARBA00022977"/>
    </source>
</evidence>
<feature type="domain" description="PurM-like N-terminal" evidence="3">
    <location>
        <begin position="24"/>
        <end position="136"/>
    </location>
</feature>
<feature type="binding site" evidence="2">
    <location>
        <position position="41"/>
    </location>
    <ligand>
        <name>Mg(2+)</name>
        <dbReference type="ChEBI" id="CHEBI:18420"/>
        <label>4</label>
    </ligand>
</feature>
<dbReference type="GO" id="GO:0000287">
    <property type="term" value="F:magnesium ion binding"/>
    <property type="evidence" value="ECO:0007669"/>
    <property type="project" value="UniProtKB-UniRule"/>
</dbReference>
<feature type="binding site" evidence="2">
    <location>
        <position position="212"/>
    </location>
    <ligand>
        <name>Mg(2+)</name>
        <dbReference type="ChEBI" id="CHEBI:18420"/>
        <label>5</label>
    </ligand>
</feature>
<dbReference type="SUPFAM" id="SSF55326">
    <property type="entry name" value="PurM N-terminal domain-like"/>
    <property type="match status" value="1"/>
</dbReference>
<feature type="binding site" evidence="2">
    <location>
        <position position="144"/>
    </location>
    <ligand>
        <name>ATP</name>
        <dbReference type="ChEBI" id="CHEBI:30616"/>
    </ligand>
</feature>
<dbReference type="PANTHER" id="PTHR30270:SF0">
    <property type="entry name" value="THIAMINE-MONOPHOSPHATE KINASE"/>
    <property type="match status" value="1"/>
</dbReference>
<dbReference type="EC" id="2.7.4.16" evidence="2"/>
<dbReference type="NCBIfam" id="TIGR01379">
    <property type="entry name" value="thiL"/>
    <property type="match status" value="1"/>
</dbReference>
<feature type="binding site" evidence="2">
    <location>
        <position position="26"/>
    </location>
    <ligand>
        <name>Mg(2+)</name>
        <dbReference type="ChEBI" id="CHEBI:18420"/>
        <label>3</label>
    </ligand>
</feature>
<keyword evidence="1 2" id="KW-0784">Thiamine biosynthesis</keyword>
<keyword evidence="2" id="KW-0460">Magnesium</keyword>
<dbReference type="InterPro" id="IPR036921">
    <property type="entry name" value="PurM-like_N_sf"/>
</dbReference>
<dbReference type="GO" id="GO:0009229">
    <property type="term" value="P:thiamine diphosphate biosynthetic process"/>
    <property type="evidence" value="ECO:0007669"/>
    <property type="project" value="UniProtKB-UniRule"/>
</dbReference>
<feature type="binding site" evidence="2">
    <location>
        <position position="315"/>
    </location>
    <ligand>
        <name>substrate</name>
    </ligand>
</feature>
<dbReference type="CDD" id="cd02194">
    <property type="entry name" value="ThiL"/>
    <property type="match status" value="1"/>
</dbReference>
<sequence length="322" mass="34866">MASEFDLIERYFKRPVDPSLLGGGDDCALLSVSPGKRLAVSKDLLLEGRHFFSDVDPYLLGHKALAVNLSDLAAMGARPVACMLGLGLPTWSDVWIRAFADGFYSLVDRYQCPLIGGDTTRSQRDIVLSVTVFGEVDDALALKRNAATVDDDIWISGELGAADLACRMLSGELALQADWLAATRGALEQPIPRLDLGLALLGHAHSAIDVSDGLLQDLGHILTQSQVGAVIEETLLPMHAVIQKLPIETRRQTTLGGGDLYELCFTAAVSKRMAIEHIGRTLNVRLTRIGQIVERSGLTVLDAARNEIKALPDSYDHFKEPA</sequence>
<feature type="binding site" evidence="2">
    <location>
        <position position="50"/>
    </location>
    <ligand>
        <name>substrate</name>
    </ligand>
</feature>
<dbReference type="PIRSF" id="PIRSF005303">
    <property type="entry name" value="Thiam_monoph_kin"/>
    <property type="match status" value="1"/>
</dbReference>
<feature type="binding site" evidence="2">
    <location>
        <position position="259"/>
    </location>
    <ligand>
        <name>substrate</name>
    </ligand>
</feature>
<comment type="similarity">
    <text evidence="2">Belongs to the thiamine-monophosphate kinase family.</text>
</comment>
<feature type="binding site" evidence="2">
    <location>
        <position position="118"/>
    </location>
    <ligand>
        <name>Mg(2+)</name>
        <dbReference type="ChEBI" id="CHEBI:18420"/>
        <label>1</label>
    </ligand>
</feature>
<dbReference type="Pfam" id="PF00586">
    <property type="entry name" value="AIRS"/>
    <property type="match status" value="1"/>
</dbReference>
<comment type="miscellaneous">
    <text evidence="2">Reaction mechanism of ThiL seems to utilize a direct, inline transfer of the gamma-phosphate of ATP to TMP rather than a phosphorylated enzyme intermediate.</text>
</comment>
<dbReference type="InterPro" id="IPR016188">
    <property type="entry name" value="PurM-like_N"/>
</dbReference>
<name>A0A2T0XG84_9BURK</name>
<feature type="binding site" evidence="2">
    <location>
        <position position="71"/>
    </location>
    <ligand>
        <name>Mg(2+)</name>
        <dbReference type="ChEBI" id="CHEBI:18420"/>
        <label>2</label>
    </ligand>
</feature>
<accession>A0A2T0XG84</accession>
<feature type="binding site" evidence="2">
    <location>
        <position position="71"/>
    </location>
    <ligand>
        <name>Mg(2+)</name>
        <dbReference type="ChEBI" id="CHEBI:18420"/>
        <label>3</label>
    </ligand>
</feature>
<dbReference type="Gene3D" id="3.30.1330.10">
    <property type="entry name" value="PurM-like, N-terminal domain"/>
    <property type="match status" value="1"/>
</dbReference>
<evidence type="ECO:0000313" key="5">
    <source>
        <dbReference type="Proteomes" id="UP000238308"/>
    </source>
</evidence>
<dbReference type="PANTHER" id="PTHR30270">
    <property type="entry name" value="THIAMINE-MONOPHOSPHATE KINASE"/>
    <property type="match status" value="1"/>
</dbReference>
<dbReference type="AlphaFoldDB" id="A0A2T0XG84"/>
<dbReference type="SUPFAM" id="SSF56042">
    <property type="entry name" value="PurM C-terminal domain-like"/>
    <property type="match status" value="1"/>
</dbReference>
<dbReference type="GO" id="GO:0009030">
    <property type="term" value="F:thiamine-phosphate kinase activity"/>
    <property type="evidence" value="ECO:0007669"/>
    <property type="project" value="UniProtKB-UniRule"/>
</dbReference>
<dbReference type="GO" id="GO:0005524">
    <property type="term" value="F:ATP binding"/>
    <property type="evidence" value="ECO:0007669"/>
    <property type="project" value="UniProtKB-UniRule"/>
</dbReference>
<dbReference type="GO" id="GO:0009228">
    <property type="term" value="P:thiamine biosynthetic process"/>
    <property type="evidence" value="ECO:0007669"/>
    <property type="project" value="UniProtKB-KW"/>
</dbReference>
<dbReference type="InterPro" id="IPR006283">
    <property type="entry name" value="ThiL-like"/>
</dbReference>
<feature type="binding site" evidence="2">
    <location>
        <position position="26"/>
    </location>
    <ligand>
        <name>Mg(2+)</name>
        <dbReference type="ChEBI" id="CHEBI:18420"/>
        <label>4</label>
    </ligand>
</feature>
<feature type="binding site" evidence="2">
    <location>
        <position position="211"/>
    </location>
    <ligand>
        <name>ATP</name>
        <dbReference type="ChEBI" id="CHEBI:30616"/>
    </ligand>
</feature>
<dbReference type="RefSeq" id="WP_106227499.1">
    <property type="nucleotide sequence ID" value="NZ_PVTV01000013.1"/>
</dbReference>
<evidence type="ECO:0000259" key="3">
    <source>
        <dbReference type="Pfam" id="PF00586"/>
    </source>
</evidence>
<dbReference type="HAMAP" id="MF_02128">
    <property type="entry name" value="TMP_kinase"/>
    <property type="match status" value="1"/>
</dbReference>
<dbReference type="UniPathway" id="UPA00060">
    <property type="reaction ID" value="UER00142"/>
</dbReference>
<comment type="caution">
    <text evidence="4">The sequence shown here is derived from an EMBL/GenBank/DDBJ whole genome shotgun (WGS) entry which is preliminary data.</text>
</comment>
<comment type="caution">
    <text evidence="2">Lacks conserved residue(s) required for the propagation of feature annotation.</text>
</comment>
<dbReference type="Proteomes" id="UP000238308">
    <property type="component" value="Unassembled WGS sequence"/>
</dbReference>
<feature type="binding site" evidence="2">
    <location>
        <position position="43"/>
    </location>
    <ligand>
        <name>Mg(2+)</name>
        <dbReference type="ChEBI" id="CHEBI:18420"/>
        <label>2</label>
    </ligand>
</feature>
<protein>
    <recommendedName>
        <fullName evidence="2">Thiamine-monophosphate kinase</fullName>
        <shortName evidence="2">TMP kinase</shortName>
        <shortName evidence="2">Thiamine-phosphate kinase</shortName>
        <ecNumber evidence="2">2.7.4.16</ecNumber>
    </recommendedName>
</protein>
<dbReference type="OrthoDB" id="9802811at2"/>
<feature type="binding site" evidence="2">
    <location>
        <position position="71"/>
    </location>
    <ligand>
        <name>Mg(2+)</name>
        <dbReference type="ChEBI" id="CHEBI:18420"/>
        <label>4</label>
    </ligand>
</feature>
<keyword evidence="2" id="KW-0808">Transferase</keyword>
<comment type="catalytic activity">
    <reaction evidence="2">
        <text>thiamine phosphate + ATP = thiamine diphosphate + ADP</text>
        <dbReference type="Rhea" id="RHEA:15913"/>
        <dbReference type="ChEBI" id="CHEBI:30616"/>
        <dbReference type="ChEBI" id="CHEBI:37575"/>
        <dbReference type="ChEBI" id="CHEBI:58937"/>
        <dbReference type="ChEBI" id="CHEBI:456216"/>
        <dbReference type="EC" id="2.7.4.16"/>
    </reaction>
</comment>